<sequence>MERPLGENTTLFSLQAMDMAGALPAHSTPPPSLRAAYQAEPDLARFHVEPKDHLKPALTAILLGVPSRHRPASRWTGLNRCIPRARTVEVETAVNVLRECHQPPPGRSSAGGLGPGSKPGEPVVDRGYFETGLRPRGGRPGGCGGACPGSPGRAR</sequence>
<comment type="caution">
    <text evidence="2">The sequence shown here is derived from an EMBL/GenBank/DDBJ whole genome shotgun (WGS) entry which is preliminary data.</text>
</comment>
<feature type="region of interest" description="Disordered" evidence="1">
    <location>
        <begin position="100"/>
        <end position="155"/>
    </location>
</feature>
<dbReference type="EMBL" id="JBHSFP010000003">
    <property type="protein sequence ID" value="MFC4530523.1"/>
    <property type="molecule type" value="Genomic_DNA"/>
</dbReference>
<evidence type="ECO:0000313" key="3">
    <source>
        <dbReference type="Proteomes" id="UP001596004"/>
    </source>
</evidence>
<dbReference type="Proteomes" id="UP001596004">
    <property type="component" value="Unassembled WGS sequence"/>
</dbReference>
<feature type="compositionally biased region" description="Gly residues" evidence="1">
    <location>
        <begin position="138"/>
        <end position="147"/>
    </location>
</feature>
<accession>A0ABV9CBU1</accession>
<name>A0ABV9CBU1_9ACTN</name>
<evidence type="ECO:0000256" key="1">
    <source>
        <dbReference type="SAM" id="MobiDB-lite"/>
    </source>
</evidence>
<organism evidence="2 3">
    <name type="scientific">Sphaerisporangium dianthi</name>
    <dbReference type="NCBI Taxonomy" id="1436120"/>
    <lineage>
        <taxon>Bacteria</taxon>
        <taxon>Bacillati</taxon>
        <taxon>Actinomycetota</taxon>
        <taxon>Actinomycetes</taxon>
        <taxon>Streptosporangiales</taxon>
        <taxon>Streptosporangiaceae</taxon>
        <taxon>Sphaerisporangium</taxon>
    </lineage>
</organism>
<evidence type="ECO:0000313" key="2">
    <source>
        <dbReference type="EMBL" id="MFC4530523.1"/>
    </source>
</evidence>
<gene>
    <name evidence="2" type="ORF">ACFO60_07090</name>
</gene>
<keyword evidence="3" id="KW-1185">Reference proteome</keyword>
<proteinExistence type="predicted"/>
<dbReference type="Gene3D" id="1.10.357.10">
    <property type="entry name" value="Tetracycline Repressor, domain 2"/>
    <property type="match status" value="1"/>
</dbReference>
<protein>
    <submittedName>
        <fullName evidence="2">Uncharacterized protein</fullName>
    </submittedName>
</protein>
<dbReference type="RefSeq" id="WP_380838394.1">
    <property type="nucleotide sequence ID" value="NZ_JBHSFP010000003.1"/>
</dbReference>
<reference evidence="3" key="1">
    <citation type="journal article" date="2019" name="Int. J. Syst. Evol. Microbiol.">
        <title>The Global Catalogue of Microorganisms (GCM) 10K type strain sequencing project: providing services to taxonomists for standard genome sequencing and annotation.</title>
        <authorList>
            <consortium name="The Broad Institute Genomics Platform"/>
            <consortium name="The Broad Institute Genome Sequencing Center for Infectious Disease"/>
            <person name="Wu L."/>
            <person name="Ma J."/>
        </authorList>
    </citation>
    <scope>NUCLEOTIDE SEQUENCE [LARGE SCALE GENOMIC DNA]</scope>
    <source>
        <strain evidence="3">CGMCC 4.7132</strain>
    </source>
</reference>